<keyword evidence="3 8" id="KW-0812">Transmembrane</keyword>
<keyword evidence="5 8" id="KW-1133">Transmembrane helix</keyword>
<evidence type="ECO:0000256" key="2">
    <source>
        <dbReference type="ARBA" id="ARBA00022448"/>
    </source>
</evidence>
<dbReference type="GO" id="GO:0016192">
    <property type="term" value="P:vesicle-mediated transport"/>
    <property type="evidence" value="ECO:0007669"/>
    <property type="project" value="InterPro"/>
</dbReference>
<keyword evidence="10" id="KW-1185">Reference proteome</keyword>
<dbReference type="GO" id="GO:0016020">
    <property type="term" value="C:membrane"/>
    <property type="evidence" value="ECO:0007669"/>
    <property type="project" value="UniProtKB-SubCell"/>
</dbReference>
<keyword evidence="6 8" id="KW-0472">Membrane</keyword>
<evidence type="ECO:0000256" key="6">
    <source>
        <dbReference type="ARBA" id="ARBA00023136"/>
    </source>
</evidence>
<accession>A0AAU9J197</accession>
<comment type="function">
    <text evidence="8">May be involved in fusion of retrograde transport vesicles derived from an endocytic compartment with the Golgi complex.</text>
</comment>
<evidence type="ECO:0000256" key="8">
    <source>
        <dbReference type="RuleBase" id="RU363111"/>
    </source>
</evidence>
<feature type="transmembrane region" description="Helical" evidence="8">
    <location>
        <begin position="26"/>
        <end position="44"/>
    </location>
</feature>
<dbReference type="PANTHER" id="PTHR23137:SF6">
    <property type="entry name" value="VESICLE TRANSPORT PROTEIN"/>
    <property type="match status" value="1"/>
</dbReference>
<evidence type="ECO:0000256" key="4">
    <source>
        <dbReference type="ARBA" id="ARBA00022927"/>
    </source>
</evidence>
<evidence type="ECO:0000256" key="7">
    <source>
        <dbReference type="ARBA" id="ARBA00025800"/>
    </source>
</evidence>
<keyword evidence="2 8" id="KW-0813">Transport</keyword>
<dbReference type="Proteomes" id="UP001162131">
    <property type="component" value="Unassembled WGS sequence"/>
</dbReference>
<evidence type="ECO:0000313" key="9">
    <source>
        <dbReference type="EMBL" id="CAG9319019.1"/>
    </source>
</evidence>
<keyword evidence="4 8" id="KW-0653">Protein transport</keyword>
<comment type="caution">
    <text evidence="9">The sequence shown here is derived from an EMBL/GenBank/DDBJ whole genome shotgun (WGS) entry which is preliminary data.</text>
</comment>
<protein>
    <recommendedName>
        <fullName evidence="8">Vesicle transport protein</fullName>
    </recommendedName>
</protein>
<proteinExistence type="inferred from homology"/>
<evidence type="ECO:0000313" key="10">
    <source>
        <dbReference type="Proteomes" id="UP001162131"/>
    </source>
</evidence>
<dbReference type="InterPro" id="IPR007305">
    <property type="entry name" value="Vesicle_transpt_Got1/SFT2"/>
</dbReference>
<dbReference type="GO" id="GO:0015031">
    <property type="term" value="P:protein transport"/>
    <property type="evidence" value="ECO:0007669"/>
    <property type="project" value="UniProtKB-KW"/>
</dbReference>
<name>A0AAU9J197_9CILI</name>
<dbReference type="Pfam" id="PF04178">
    <property type="entry name" value="Got1"/>
    <property type="match status" value="1"/>
</dbReference>
<dbReference type="GO" id="GO:0012505">
    <property type="term" value="C:endomembrane system"/>
    <property type="evidence" value="ECO:0007669"/>
    <property type="project" value="UniProtKB-ARBA"/>
</dbReference>
<feature type="transmembrane region" description="Helical" evidence="8">
    <location>
        <begin position="56"/>
        <end position="79"/>
    </location>
</feature>
<comment type="similarity">
    <text evidence="7 8">Belongs to the SFT2 family.</text>
</comment>
<evidence type="ECO:0000256" key="3">
    <source>
        <dbReference type="ARBA" id="ARBA00022692"/>
    </source>
</evidence>
<gene>
    <name evidence="9" type="ORF">BSTOLATCC_MIC22370</name>
</gene>
<dbReference type="GO" id="GO:0005737">
    <property type="term" value="C:cytoplasm"/>
    <property type="evidence" value="ECO:0007669"/>
    <property type="project" value="UniProtKB-ARBA"/>
</dbReference>
<feature type="transmembrane region" description="Helical" evidence="8">
    <location>
        <begin position="91"/>
        <end position="112"/>
    </location>
</feature>
<feature type="transmembrane region" description="Helical" evidence="8">
    <location>
        <begin position="118"/>
        <end position="137"/>
    </location>
</feature>
<evidence type="ECO:0000256" key="5">
    <source>
        <dbReference type="ARBA" id="ARBA00022989"/>
    </source>
</evidence>
<comment type="subcellular location">
    <subcellularLocation>
        <location evidence="1 8">Membrane</location>
        <topology evidence="1 8">Multi-pass membrane protein</topology>
    </subcellularLocation>
</comment>
<dbReference type="InterPro" id="IPR011691">
    <property type="entry name" value="Vesicle_transpt_SFT2"/>
</dbReference>
<organism evidence="9 10">
    <name type="scientific">Blepharisma stoltei</name>
    <dbReference type="NCBI Taxonomy" id="1481888"/>
    <lineage>
        <taxon>Eukaryota</taxon>
        <taxon>Sar</taxon>
        <taxon>Alveolata</taxon>
        <taxon>Ciliophora</taxon>
        <taxon>Postciliodesmatophora</taxon>
        <taxon>Heterotrichea</taxon>
        <taxon>Heterotrichida</taxon>
        <taxon>Blepharismidae</taxon>
        <taxon>Blepharisma</taxon>
    </lineage>
</organism>
<dbReference type="EMBL" id="CAJZBQ010000021">
    <property type="protein sequence ID" value="CAG9319019.1"/>
    <property type="molecule type" value="Genomic_DNA"/>
</dbReference>
<dbReference type="PANTHER" id="PTHR23137">
    <property type="entry name" value="VESICLE TRANSPORT PROTEIN-RELATED"/>
    <property type="match status" value="1"/>
</dbReference>
<dbReference type="AlphaFoldDB" id="A0AAU9J197"/>
<evidence type="ECO:0000256" key="1">
    <source>
        <dbReference type="ARBA" id="ARBA00004141"/>
    </source>
</evidence>
<sequence length="154" mass="17038">MASYFGLRKQEEDDQLCPSLTLQQRIIGFGICAAVGFLLGILAWMTLFKVIAGKPYSFAICFSLANVVSIAGSGFLVGFKRQIKSMFDKKRWITTTIYLGALVMTLICALVFKNAALTLIFLIVEVCAYIWYGLSYIPFGQKLAVKICGTCCED</sequence>
<reference evidence="9" key="1">
    <citation type="submission" date="2021-09" db="EMBL/GenBank/DDBJ databases">
        <authorList>
            <consortium name="AG Swart"/>
            <person name="Singh M."/>
            <person name="Singh A."/>
            <person name="Seah K."/>
            <person name="Emmerich C."/>
        </authorList>
    </citation>
    <scope>NUCLEOTIDE SEQUENCE</scope>
    <source>
        <strain evidence="9">ATCC30299</strain>
    </source>
</reference>